<keyword evidence="1" id="KW-0812">Transmembrane</keyword>
<feature type="transmembrane region" description="Helical" evidence="1">
    <location>
        <begin position="298"/>
        <end position="323"/>
    </location>
</feature>
<keyword evidence="1" id="KW-0472">Membrane</keyword>
<feature type="transmembrane region" description="Helical" evidence="1">
    <location>
        <begin position="101"/>
        <end position="119"/>
    </location>
</feature>
<reference evidence="2" key="1">
    <citation type="journal article" date="2020" name="Phytopathology">
        <title>Genome sequence of the chestnut blight fungus Cryphonectria parasitica EP155: A fundamental resource for an archetypical invasive plant pathogen.</title>
        <authorList>
            <person name="Crouch J.A."/>
            <person name="Dawe A."/>
            <person name="Aerts A."/>
            <person name="Barry K."/>
            <person name="Churchill A.C.L."/>
            <person name="Grimwood J."/>
            <person name="Hillman B."/>
            <person name="Milgroom M.G."/>
            <person name="Pangilinan J."/>
            <person name="Smith M."/>
            <person name="Salamov A."/>
            <person name="Schmutz J."/>
            <person name="Yadav J."/>
            <person name="Grigoriev I.V."/>
            <person name="Nuss D."/>
        </authorList>
    </citation>
    <scope>NUCLEOTIDE SEQUENCE</scope>
    <source>
        <strain evidence="2">EP155</strain>
    </source>
</reference>
<dbReference type="AlphaFoldDB" id="A0A9P4Y6U1"/>
<feature type="transmembrane region" description="Helical" evidence="1">
    <location>
        <begin position="246"/>
        <end position="267"/>
    </location>
</feature>
<name>A0A9P4Y6U1_CRYP1</name>
<keyword evidence="3" id="KW-1185">Reference proteome</keyword>
<evidence type="ECO:0000313" key="2">
    <source>
        <dbReference type="EMBL" id="KAF3767427.1"/>
    </source>
</evidence>
<feature type="transmembrane region" description="Helical" evidence="1">
    <location>
        <begin position="140"/>
        <end position="161"/>
    </location>
</feature>
<dbReference type="GeneID" id="63833228"/>
<feature type="transmembrane region" description="Helical" evidence="1">
    <location>
        <begin position="167"/>
        <end position="193"/>
    </location>
</feature>
<dbReference type="Proteomes" id="UP000803844">
    <property type="component" value="Unassembled WGS sequence"/>
</dbReference>
<keyword evidence="1" id="KW-1133">Transmembrane helix</keyword>
<feature type="transmembrane region" description="Helical" evidence="1">
    <location>
        <begin position="39"/>
        <end position="56"/>
    </location>
</feature>
<organism evidence="2 3">
    <name type="scientific">Cryphonectria parasitica (strain ATCC 38755 / EP155)</name>
    <dbReference type="NCBI Taxonomy" id="660469"/>
    <lineage>
        <taxon>Eukaryota</taxon>
        <taxon>Fungi</taxon>
        <taxon>Dikarya</taxon>
        <taxon>Ascomycota</taxon>
        <taxon>Pezizomycotina</taxon>
        <taxon>Sordariomycetes</taxon>
        <taxon>Sordariomycetidae</taxon>
        <taxon>Diaporthales</taxon>
        <taxon>Cryphonectriaceae</taxon>
        <taxon>Cryphonectria-Endothia species complex</taxon>
        <taxon>Cryphonectria</taxon>
    </lineage>
</organism>
<dbReference type="EMBL" id="MU032346">
    <property type="protein sequence ID" value="KAF3767427.1"/>
    <property type="molecule type" value="Genomic_DNA"/>
</dbReference>
<comment type="caution">
    <text evidence="2">The sequence shown here is derived from an EMBL/GenBank/DDBJ whole genome shotgun (WGS) entry which is preliminary data.</text>
</comment>
<dbReference type="OrthoDB" id="5287295at2759"/>
<accession>A0A9P4Y6U1</accession>
<dbReference type="RefSeq" id="XP_040778388.1">
    <property type="nucleotide sequence ID" value="XM_040916099.1"/>
</dbReference>
<evidence type="ECO:0000313" key="3">
    <source>
        <dbReference type="Proteomes" id="UP000803844"/>
    </source>
</evidence>
<feature type="transmembrane region" description="Helical" evidence="1">
    <location>
        <begin position="6"/>
        <end position="32"/>
    </location>
</feature>
<proteinExistence type="predicted"/>
<gene>
    <name evidence="2" type="ORF">M406DRAFT_239760</name>
</gene>
<feature type="non-terminal residue" evidence="2">
    <location>
        <position position="1"/>
    </location>
</feature>
<evidence type="ECO:0008006" key="4">
    <source>
        <dbReference type="Google" id="ProtNLM"/>
    </source>
</evidence>
<evidence type="ECO:0000256" key="1">
    <source>
        <dbReference type="SAM" id="Phobius"/>
    </source>
</evidence>
<protein>
    <recommendedName>
        <fullName evidence="4">Glycoside hydrolase</fullName>
    </recommendedName>
</protein>
<sequence>QFPPGAIGAAAGVFTYAFICFALSAALLWAAIAHREWKSYVALVAFFTSLSALVSMSQQLHTYLRWASIKAAQSEYVKANLGNPELSVAGPSVGVDLTLFYIQYYCYNVEALLVLVWSYQLAHSVFQMKASPSASRHGPNIAKLTAILLPIPQVALMRTSALQHTTIGFYFVANVLMCTSLAVGSILLIAILVRYITTRTEASWQVNYAIRSSVDSEAQDDNSLATFNTASGGPPLSQRSIYDNWLVVRFALAFAGLAAYELVVILAEVSFAVGTDEIASDENVDLTVSDAITDCKSFLPGVTASILAFLVFGTTKTFSEFFYRKLVPRTIRRKLHRRSRDMPPTASP</sequence>
<feature type="non-terminal residue" evidence="2">
    <location>
        <position position="348"/>
    </location>
</feature>